<evidence type="ECO:0000313" key="3">
    <source>
        <dbReference type="Proteomes" id="UP001447188"/>
    </source>
</evidence>
<dbReference type="EMBL" id="JBBBZM010000163">
    <property type="protein sequence ID" value="KAL0632540.1"/>
    <property type="molecule type" value="Genomic_DNA"/>
</dbReference>
<accession>A0ABR3G9D8</accession>
<protein>
    <submittedName>
        <fullName evidence="2">Uncharacterized protein</fullName>
    </submittedName>
</protein>
<feature type="region of interest" description="Disordered" evidence="1">
    <location>
        <begin position="1"/>
        <end position="38"/>
    </location>
</feature>
<keyword evidence="3" id="KW-1185">Reference proteome</keyword>
<feature type="compositionally biased region" description="Polar residues" evidence="1">
    <location>
        <begin position="1"/>
        <end position="29"/>
    </location>
</feature>
<comment type="caution">
    <text evidence="2">The sequence shown here is derived from an EMBL/GenBank/DDBJ whole genome shotgun (WGS) entry which is preliminary data.</text>
</comment>
<organism evidence="2 3">
    <name type="scientific">Discina gigas</name>
    <dbReference type="NCBI Taxonomy" id="1032678"/>
    <lineage>
        <taxon>Eukaryota</taxon>
        <taxon>Fungi</taxon>
        <taxon>Dikarya</taxon>
        <taxon>Ascomycota</taxon>
        <taxon>Pezizomycotina</taxon>
        <taxon>Pezizomycetes</taxon>
        <taxon>Pezizales</taxon>
        <taxon>Discinaceae</taxon>
        <taxon>Discina</taxon>
    </lineage>
</organism>
<proteinExistence type="predicted"/>
<reference evidence="2 3" key="1">
    <citation type="submission" date="2024-02" db="EMBL/GenBank/DDBJ databases">
        <title>Discinaceae phylogenomics.</title>
        <authorList>
            <person name="Dirks A.C."/>
            <person name="James T.Y."/>
        </authorList>
    </citation>
    <scope>NUCLEOTIDE SEQUENCE [LARGE SCALE GENOMIC DNA]</scope>
    <source>
        <strain evidence="2 3">ACD0624</strain>
    </source>
</reference>
<evidence type="ECO:0000313" key="2">
    <source>
        <dbReference type="EMBL" id="KAL0632540.1"/>
    </source>
</evidence>
<name>A0ABR3G9D8_9PEZI</name>
<feature type="non-terminal residue" evidence="2">
    <location>
        <position position="79"/>
    </location>
</feature>
<sequence>MSSGTLSEINISDGSPGPSGNNAATTNALPESDKDQRTRFLEAAKNGRHDEVQALLTGNKSIVSFDLGRALRVASAGGH</sequence>
<evidence type="ECO:0000256" key="1">
    <source>
        <dbReference type="SAM" id="MobiDB-lite"/>
    </source>
</evidence>
<dbReference type="Proteomes" id="UP001447188">
    <property type="component" value="Unassembled WGS sequence"/>
</dbReference>
<gene>
    <name evidence="2" type="ORF">Q9L58_008560</name>
</gene>